<gene>
    <name evidence="1" type="ORF">D3Y57_04720</name>
</gene>
<keyword evidence="1" id="KW-0614">Plasmid</keyword>
<dbReference type="KEGG" id="spha:D3Y57_04720"/>
<keyword evidence="2" id="KW-1185">Reference proteome</keyword>
<dbReference type="Proteomes" id="UP000276254">
    <property type="component" value="Plasmid unnamed1"/>
</dbReference>
<name>A0A494TE42_SPHPE</name>
<accession>A0A494TE42</accession>
<dbReference type="InterPro" id="IPR010260">
    <property type="entry name" value="AlpA"/>
</dbReference>
<proteinExistence type="predicted"/>
<sequence length="66" mass="7380">MNADNDRFMRLPEVMRVTGMCRSTIYAKMADGAFPAQVKLSINCVAWRGSDISGWMENPMAWAHAA</sequence>
<dbReference type="PANTHER" id="PTHR36154">
    <property type="entry name" value="DNA-BINDING TRANSCRIPTIONAL ACTIVATOR ALPA"/>
    <property type="match status" value="1"/>
</dbReference>
<reference evidence="1 2" key="1">
    <citation type="submission" date="2018-09" db="EMBL/GenBank/DDBJ databases">
        <title>Sphingomonas peninsula sp. nov., isolated from fildes peninsula, Antarctic soil.</title>
        <authorList>
            <person name="Yingchao G."/>
        </authorList>
    </citation>
    <scope>NUCLEOTIDE SEQUENCE [LARGE SCALE GENOMIC DNA]</scope>
    <source>
        <strain evidence="1 2">YZ-8</strain>
        <plasmid evidence="1 2">unnamed1</plasmid>
    </source>
</reference>
<dbReference type="EMBL" id="CP032828">
    <property type="protein sequence ID" value="AYJ85323.1"/>
    <property type="molecule type" value="Genomic_DNA"/>
</dbReference>
<dbReference type="InterPro" id="IPR052931">
    <property type="entry name" value="Prophage_regulatory_activator"/>
</dbReference>
<dbReference type="OrthoDB" id="1525365at2"/>
<geneLocation type="plasmid" evidence="1">
    <name>unnamed1</name>
</geneLocation>
<organism evidence="1 2">
    <name type="scientific">Sphingomonas paeninsulae</name>
    <dbReference type="NCBI Taxonomy" id="2319844"/>
    <lineage>
        <taxon>Bacteria</taxon>
        <taxon>Pseudomonadati</taxon>
        <taxon>Pseudomonadota</taxon>
        <taxon>Alphaproteobacteria</taxon>
        <taxon>Sphingomonadales</taxon>
        <taxon>Sphingomonadaceae</taxon>
        <taxon>Sphingomonas</taxon>
    </lineage>
</organism>
<dbReference type="Gene3D" id="1.10.238.160">
    <property type="match status" value="1"/>
</dbReference>
<protein>
    <submittedName>
        <fullName evidence="1">AlpA family phage regulatory protein</fullName>
    </submittedName>
</protein>
<dbReference type="Pfam" id="PF05930">
    <property type="entry name" value="Phage_AlpA"/>
    <property type="match status" value="1"/>
</dbReference>
<dbReference type="AlphaFoldDB" id="A0A494TE42"/>
<evidence type="ECO:0000313" key="2">
    <source>
        <dbReference type="Proteomes" id="UP000276254"/>
    </source>
</evidence>
<evidence type="ECO:0000313" key="1">
    <source>
        <dbReference type="EMBL" id="AYJ85323.1"/>
    </source>
</evidence>
<dbReference type="PANTHER" id="PTHR36154:SF1">
    <property type="entry name" value="DNA-BINDING TRANSCRIPTIONAL ACTIVATOR ALPA"/>
    <property type="match status" value="1"/>
</dbReference>
<dbReference type="RefSeq" id="WP_121151806.1">
    <property type="nucleotide sequence ID" value="NZ_CP032828.1"/>
</dbReference>